<dbReference type="EMBL" id="BGZK01001138">
    <property type="protein sequence ID" value="GBP72244.1"/>
    <property type="molecule type" value="Genomic_DNA"/>
</dbReference>
<dbReference type="Proteomes" id="UP000299102">
    <property type="component" value="Unassembled WGS sequence"/>
</dbReference>
<accession>A0A4C1YBC0</accession>
<evidence type="ECO:0000313" key="2">
    <source>
        <dbReference type="Proteomes" id="UP000299102"/>
    </source>
</evidence>
<evidence type="ECO:0000313" key="1">
    <source>
        <dbReference type="EMBL" id="GBP72244.1"/>
    </source>
</evidence>
<reference evidence="1 2" key="1">
    <citation type="journal article" date="2019" name="Commun. Biol.">
        <title>The bagworm genome reveals a unique fibroin gene that provides high tensile strength.</title>
        <authorList>
            <person name="Kono N."/>
            <person name="Nakamura H."/>
            <person name="Ohtoshi R."/>
            <person name="Tomita M."/>
            <person name="Numata K."/>
            <person name="Arakawa K."/>
        </authorList>
    </citation>
    <scope>NUCLEOTIDE SEQUENCE [LARGE SCALE GENOMIC DNA]</scope>
</reference>
<proteinExistence type="predicted"/>
<organism evidence="1 2">
    <name type="scientific">Eumeta variegata</name>
    <name type="common">Bagworm moth</name>
    <name type="synonym">Eumeta japonica</name>
    <dbReference type="NCBI Taxonomy" id="151549"/>
    <lineage>
        <taxon>Eukaryota</taxon>
        <taxon>Metazoa</taxon>
        <taxon>Ecdysozoa</taxon>
        <taxon>Arthropoda</taxon>
        <taxon>Hexapoda</taxon>
        <taxon>Insecta</taxon>
        <taxon>Pterygota</taxon>
        <taxon>Neoptera</taxon>
        <taxon>Endopterygota</taxon>
        <taxon>Lepidoptera</taxon>
        <taxon>Glossata</taxon>
        <taxon>Ditrysia</taxon>
        <taxon>Tineoidea</taxon>
        <taxon>Psychidae</taxon>
        <taxon>Oiketicinae</taxon>
        <taxon>Eumeta</taxon>
    </lineage>
</organism>
<keyword evidence="2" id="KW-1185">Reference proteome</keyword>
<gene>
    <name evidence="1" type="ORF">EVAR_58010_1</name>
</gene>
<protein>
    <submittedName>
        <fullName evidence="1">Uncharacterized protein</fullName>
    </submittedName>
</protein>
<sequence length="104" mass="12132">MNILVIIDAYKGRFSHIACIFRTRWQRLLRTRSARKNSSGRPTTHMDHFTEGEARRKTRYEYIRGARAQAPLAATPIHTAAAFGEIDTRRSACGHWMRSLQRFR</sequence>
<dbReference type="AlphaFoldDB" id="A0A4C1YBC0"/>
<comment type="caution">
    <text evidence="1">The sequence shown here is derived from an EMBL/GenBank/DDBJ whole genome shotgun (WGS) entry which is preliminary data.</text>
</comment>
<name>A0A4C1YBC0_EUMVA</name>